<dbReference type="AlphaFoldDB" id="A0AAI9GGN8"/>
<gene>
    <name evidence="2" type="ORF">RG298_001803</name>
</gene>
<name>A0AAI9GGN8_PROST</name>
<proteinExistence type="predicted"/>
<feature type="transmembrane region" description="Helical" evidence="1">
    <location>
        <begin position="12"/>
        <end position="29"/>
    </location>
</feature>
<organism evidence="2">
    <name type="scientific">Providencia stuartii</name>
    <dbReference type="NCBI Taxonomy" id="588"/>
    <lineage>
        <taxon>Bacteria</taxon>
        <taxon>Pseudomonadati</taxon>
        <taxon>Pseudomonadota</taxon>
        <taxon>Gammaproteobacteria</taxon>
        <taxon>Enterobacterales</taxon>
        <taxon>Morganellaceae</taxon>
        <taxon>Providencia</taxon>
    </lineage>
</organism>
<keyword evidence="1" id="KW-1133">Transmembrane helix</keyword>
<evidence type="ECO:0000256" key="1">
    <source>
        <dbReference type="SAM" id="Phobius"/>
    </source>
</evidence>
<keyword evidence="1" id="KW-0472">Membrane</keyword>
<evidence type="ECO:0000313" key="2">
    <source>
        <dbReference type="EMBL" id="EMJ5134091.1"/>
    </source>
</evidence>
<accession>A0AAI9GGN8</accession>
<reference evidence="2" key="1">
    <citation type="submission" date="2024-02" db="EMBL/GenBank/DDBJ databases">
        <authorList>
            <consortium name="Clinical and Environmental Microbiology Branch: Whole genome sequencing antimicrobial resistance pathogens in the healthcare setting"/>
        </authorList>
    </citation>
    <scope>NUCLEOTIDE SEQUENCE</scope>
    <source>
        <strain evidence="2">2021GO-0154</strain>
    </source>
</reference>
<protein>
    <submittedName>
        <fullName evidence="2">Uncharacterized protein</fullName>
    </submittedName>
</protein>
<comment type="caution">
    <text evidence="2">The sequence shown here is derived from an EMBL/GenBank/DDBJ whole genome shotgun (WGS) entry which is preliminary data.</text>
</comment>
<dbReference type="EMBL" id="ABMABF030000005">
    <property type="protein sequence ID" value="EMJ5134091.1"/>
    <property type="molecule type" value="Genomic_DNA"/>
</dbReference>
<sequence length="222" mass="26658">MCFFLYDKKVMRLILIFIINILFSFICLAKSRGEFKKTISIVDDYLYTQELKKEKEAQLNYMSPFSIIMIDYFKQVMKEHSLPVSDNLINSIICAHKFEYIDLTNKKIDDDKGLEYHIDDINYKKANVIYNKIINDYNLPNDVWILTVPFDLLNDHQKEAYWKIMLSAKTESKKYIFIANIIRMVEEKVKYASKEEKSRICKWLKRIKRTTIYSEHILPKKY</sequence>
<keyword evidence="1" id="KW-0812">Transmembrane</keyword>